<dbReference type="EMBL" id="BMEV01000037">
    <property type="protein sequence ID" value="GFZ79117.1"/>
    <property type="molecule type" value="Genomic_DNA"/>
</dbReference>
<evidence type="ECO:0000313" key="1">
    <source>
        <dbReference type="EMBL" id="GFZ79117.1"/>
    </source>
</evidence>
<proteinExistence type="predicted"/>
<reference evidence="1" key="2">
    <citation type="submission" date="2020-09" db="EMBL/GenBank/DDBJ databases">
        <authorList>
            <person name="Sun Q."/>
            <person name="Zhou Y."/>
        </authorList>
    </citation>
    <scope>NUCLEOTIDE SEQUENCE</scope>
    <source>
        <strain evidence="1">CGMCC 1.12360</strain>
    </source>
</reference>
<dbReference type="Proteomes" id="UP000602050">
    <property type="component" value="Unassembled WGS sequence"/>
</dbReference>
<accession>A0A8J2XFH2</accession>
<comment type="caution">
    <text evidence="1">The sequence shown here is derived from an EMBL/GenBank/DDBJ whole genome shotgun (WGS) entry which is preliminary data.</text>
</comment>
<gene>
    <name evidence="1" type="ORF">GCM10010978_20640</name>
</gene>
<sequence length="320" mass="38196">MKQRKFLSFLTSQYTAQQFLLHCYKKLEVEHPEKKSYENASAFIHFLDHGLKFYESGRKLDELVQPVLYFYGLAHLLKAYILTKRPDYPESTTHLAHGVTTRKRKKKDFSFLEDEVKVQRNGLFTYAAEYLFSITPFPFEKIKMKHLLVCIPEMNELFRFQQDERLIPVGTIDSPSLLFPYDLLDTYHVTEKAFIEKIKPFMPGIKDIHAEENNIVFQLEKPIFPGKGPFFFNYIDKNIYFPVHREDFLPLPETMIHYLLLYNLSMLCRYETEWWGEILTERADYNYLYIRHFLHITAEKVPLLIEQELLHLLGNNLFNI</sequence>
<dbReference type="InterPro" id="IPR026988">
    <property type="entry name" value="YaaC-like"/>
</dbReference>
<reference evidence="1" key="1">
    <citation type="journal article" date="2014" name="Int. J. Syst. Evol. Microbiol.">
        <title>Complete genome sequence of Corynebacterium casei LMG S-19264T (=DSM 44701T), isolated from a smear-ripened cheese.</title>
        <authorList>
            <consortium name="US DOE Joint Genome Institute (JGI-PGF)"/>
            <person name="Walter F."/>
            <person name="Albersmeier A."/>
            <person name="Kalinowski J."/>
            <person name="Ruckert C."/>
        </authorList>
    </citation>
    <scope>NUCLEOTIDE SEQUENCE</scope>
    <source>
        <strain evidence="1">CGMCC 1.12360</strain>
    </source>
</reference>
<dbReference type="AlphaFoldDB" id="A0A8J2XFH2"/>
<keyword evidence="2" id="KW-1185">Reference proteome</keyword>
<dbReference type="RefSeq" id="WP_188392323.1">
    <property type="nucleotide sequence ID" value="NZ_BMEV01000037.1"/>
</dbReference>
<protein>
    <recommendedName>
        <fullName evidence="3">YaaC-like Protein</fullName>
    </recommendedName>
</protein>
<name>A0A8J2XFH2_9BACI</name>
<dbReference type="Pfam" id="PF14175">
    <property type="entry name" value="YaaC"/>
    <property type="match status" value="1"/>
</dbReference>
<evidence type="ECO:0008006" key="3">
    <source>
        <dbReference type="Google" id="ProtNLM"/>
    </source>
</evidence>
<organism evidence="1 2">
    <name type="scientific">Compostibacillus humi</name>
    <dbReference type="NCBI Taxonomy" id="1245525"/>
    <lineage>
        <taxon>Bacteria</taxon>
        <taxon>Bacillati</taxon>
        <taxon>Bacillota</taxon>
        <taxon>Bacilli</taxon>
        <taxon>Bacillales</taxon>
        <taxon>Bacillaceae</taxon>
        <taxon>Compostibacillus</taxon>
    </lineage>
</organism>
<evidence type="ECO:0000313" key="2">
    <source>
        <dbReference type="Proteomes" id="UP000602050"/>
    </source>
</evidence>